<dbReference type="CDD" id="cd00009">
    <property type="entry name" value="AAA"/>
    <property type="match status" value="1"/>
</dbReference>
<geneLocation type="chloroplast" evidence="4"/>
<dbReference type="EMBL" id="MF101415">
    <property type="protein sequence ID" value="ARW60858.1"/>
    <property type="molecule type" value="Genomic_DNA"/>
</dbReference>
<dbReference type="SMART" id="SM00382">
    <property type="entry name" value="AAA"/>
    <property type="match status" value="1"/>
</dbReference>
<dbReference type="PANTHER" id="PTHR20953:SF3">
    <property type="entry name" value="P-LOOP CONTAINING NUCLEOSIDE TRIPHOSPHATE HYDROLASES SUPERFAMILY PROTEIN"/>
    <property type="match status" value="1"/>
</dbReference>
<protein>
    <recommendedName>
        <fullName evidence="3">AAA+ ATPase domain-containing protein</fullName>
    </recommendedName>
</protein>
<dbReference type="GO" id="GO:0005524">
    <property type="term" value="F:ATP binding"/>
    <property type="evidence" value="ECO:0007669"/>
    <property type="project" value="UniProtKB-KW"/>
</dbReference>
<gene>
    <name evidence="4" type="primary">ycf45</name>
</gene>
<keyword evidence="1" id="KW-0547">Nucleotide-binding</keyword>
<evidence type="ECO:0000256" key="2">
    <source>
        <dbReference type="ARBA" id="ARBA00022840"/>
    </source>
</evidence>
<feature type="domain" description="AAA+ ATPase" evidence="3">
    <location>
        <begin position="122"/>
        <end position="278"/>
    </location>
</feature>
<evidence type="ECO:0000256" key="1">
    <source>
        <dbReference type="ARBA" id="ARBA00022741"/>
    </source>
</evidence>
<keyword evidence="4" id="KW-0934">Plastid</keyword>
<dbReference type="Pfam" id="PF19568">
    <property type="entry name" value="Spore_III_AA"/>
    <property type="match status" value="1"/>
</dbReference>
<dbReference type="GeneID" id="33353805"/>
<dbReference type="InterPro" id="IPR058670">
    <property type="entry name" value="PTPase_dom"/>
</dbReference>
<keyword evidence="4" id="KW-0150">Chloroplast</keyword>
<dbReference type="SUPFAM" id="SSF52540">
    <property type="entry name" value="P-loop containing nucleoside triphosphate hydrolases"/>
    <property type="match status" value="1"/>
</dbReference>
<dbReference type="Gene3D" id="3.40.50.300">
    <property type="entry name" value="P-loop containing nucleotide triphosphate hydrolases"/>
    <property type="match status" value="1"/>
</dbReference>
<dbReference type="InterPro" id="IPR045735">
    <property type="entry name" value="Spore_III_AA_AAA+_ATPase"/>
</dbReference>
<dbReference type="AlphaFoldDB" id="A0A1Z1M451"/>
<accession>A0A1Z1M451</accession>
<keyword evidence="2" id="KW-0067">ATP-binding</keyword>
<dbReference type="RefSeq" id="YP_009392296.1">
    <property type="nucleotide sequence ID" value="NC_035262.1"/>
</dbReference>
<dbReference type="PRINTS" id="PR00830">
    <property type="entry name" value="ENDOLAPTASE"/>
</dbReference>
<dbReference type="PANTHER" id="PTHR20953">
    <property type="entry name" value="KINASE-RELATED"/>
    <property type="match status" value="1"/>
</dbReference>
<proteinExistence type="predicted"/>
<sequence>MLIADDLDKLLDILPDFIKNPLEKHPNKKLLIEIVMDLGRRPEARFPDGPEYLSKVNISWYDLDFCIKKIPHFSSDNRSGIECTLHRISSIKNRRGNIVGLTCRVGRAIFGTTGVIRDILYNGSSILLLGKPGVGKTTAIREIARVLADEMEKRVVIIDTSNEIAGDGDIPHPAIGRARRMQVTTPELQHQVMIEAVENHMPEVIIIDEIGTELEALAARTIAERGVQLVGTAHGNYLESVIKNPTLSDLIGGVQYVTLGDDEAKRRGSQKSILERKAVPAFQVAIEIHQRDSWIIHERVDLVVDQLLQGSVLYLQRRKFNYDGSISIHCENSNSTQFLMNNKASLSNSLQIVKNTSVFSLSTAYNNTFGNFNKMDKTLISKARNKESILIDKEVDHNINKNFYSCYTNTVRLYVYGVNIQHIEATINILDLSIMLTRDILKADYILALRSYVKHNSKIRQLAKSRQIIIYTIHNNSINSIIRALKQMLNIYPFSYHKWFYLCLNRSNTDLDALFETRSAIEKIILPYKQSVELLPQISSIRKLQFKLIHMYHLKYFIFGDNRLVIYPF</sequence>
<name>A0A1Z1M451_OSMFI</name>
<evidence type="ECO:0000313" key="4">
    <source>
        <dbReference type="EMBL" id="ARW60858.1"/>
    </source>
</evidence>
<dbReference type="InterPro" id="IPR003593">
    <property type="entry name" value="AAA+_ATPase"/>
</dbReference>
<evidence type="ECO:0000259" key="3">
    <source>
        <dbReference type="SMART" id="SM00382"/>
    </source>
</evidence>
<organism evidence="4">
    <name type="scientific">Osmundaria fimbriata</name>
    <name type="common">Red alga</name>
    <name type="synonym">Delesseria fimbriata</name>
    <dbReference type="NCBI Taxonomy" id="228265"/>
    <lineage>
        <taxon>Eukaryota</taxon>
        <taxon>Rhodophyta</taxon>
        <taxon>Florideophyceae</taxon>
        <taxon>Rhodymeniophycidae</taxon>
        <taxon>Ceramiales</taxon>
        <taxon>Rhodomelaceae</taxon>
        <taxon>Amansieae</taxon>
        <taxon>Osmundaria</taxon>
    </lineage>
</organism>
<dbReference type="InterPro" id="IPR027417">
    <property type="entry name" value="P-loop_NTPase"/>
</dbReference>
<dbReference type="Pfam" id="PF25516">
    <property type="entry name" value="PTPase"/>
    <property type="match status" value="1"/>
</dbReference>
<reference evidence="4" key="1">
    <citation type="journal article" date="2017" name="J. Phycol.">
        <title>Analysis of chloroplast genomes and a supermatrix inform reclassification of the Rhodomelaceae (Rhodophyta).</title>
        <authorList>
            <person name="Diaz-Tapia P."/>
            <person name="Maggs C.A."/>
            <person name="West J.A."/>
            <person name="Verbruggen H."/>
        </authorList>
    </citation>
    <scope>NUCLEOTIDE SEQUENCE</scope>
    <source>
        <strain evidence="4">JW2841</strain>
    </source>
</reference>